<comment type="caution">
    <text evidence="1">The sequence shown here is derived from an EMBL/GenBank/DDBJ whole genome shotgun (WGS) entry which is preliminary data.</text>
</comment>
<organism evidence="1 2">
    <name type="scientific">Vanilla planifolia</name>
    <name type="common">Vanilla</name>
    <dbReference type="NCBI Taxonomy" id="51239"/>
    <lineage>
        <taxon>Eukaryota</taxon>
        <taxon>Viridiplantae</taxon>
        <taxon>Streptophyta</taxon>
        <taxon>Embryophyta</taxon>
        <taxon>Tracheophyta</taxon>
        <taxon>Spermatophyta</taxon>
        <taxon>Magnoliopsida</taxon>
        <taxon>Liliopsida</taxon>
        <taxon>Asparagales</taxon>
        <taxon>Orchidaceae</taxon>
        <taxon>Vanilloideae</taxon>
        <taxon>Vanilleae</taxon>
        <taxon>Vanilla</taxon>
    </lineage>
</organism>
<name>A0A835V8C8_VANPL</name>
<reference evidence="1 2" key="1">
    <citation type="journal article" date="2020" name="Nat. Food">
        <title>A phased Vanilla planifolia genome enables genetic improvement of flavour and production.</title>
        <authorList>
            <person name="Hasing T."/>
            <person name="Tang H."/>
            <person name="Brym M."/>
            <person name="Khazi F."/>
            <person name="Huang T."/>
            <person name="Chambers A.H."/>
        </authorList>
    </citation>
    <scope>NUCLEOTIDE SEQUENCE [LARGE SCALE GENOMIC DNA]</scope>
    <source>
        <tissue evidence="1">Leaf</tissue>
    </source>
</reference>
<keyword evidence="2" id="KW-1185">Reference proteome</keyword>
<sequence length="53" mass="5684">MHRALGPVKASASRRLRITRSCPSTGLLRPTRGPAAGISQCLRPAVCKWTALL</sequence>
<dbReference type="OrthoDB" id="191139at2759"/>
<protein>
    <submittedName>
        <fullName evidence="1">Uncharacterized protein</fullName>
    </submittedName>
</protein>
<accession>A0A835V8C8</accession>
<evidence type="ECO:0000313" key="1">
    <source>
        <dbReference type="EMBL" id="KAG0488273.1"/>
    </source>
</evidence>
<evidence type="ECO:0000313" key="2">
    <source>
        <dbReference type="Proteomes" id="UP000636800"/>
    </source>
</evidence>
<dbReference type="Proteomes" id="UP000636800">
    <property type="component" value="Chromosome 3"/>
</dbReference>
<gene>
    <name evidence="1" type="ORF">HPP92_007084</name>
</gene>
<dbReference type="AlphaFoldDB" id="A0A835V8C8"/>
<dbReference type="EMBL" id="JADCNL010000003">
    <property type="protein sequence ID" value="KAG0488273.1"/>
    <property type="molecule type" value="Genomic_DNA"/>
</dbReference>
<proteinExistence type="predicted"/>